<reference evidence="1" key="1">
    <citation type="submission" date="2024-06" db="EMBL/GenBank/DDBJ databases">
        <authorList>
            <person name="Liu X."/>
            <person name="Lenzi L."/>
            <person name="Haldenby T S."/>
            <person name="Uol C."/>
        </authorList>
    </citation>
    <scope>NUCLEOTIDE SEQUENCE</scope>
</reference>
<proteinExistence type="predicted"/>
<sequence length="480" mass="53898">MHDHDESVVELYQEYIKNLWGKKVADYFLHPCFQSSATASASRRQSTCRDNAEPILLGGYPNGMLRGARVQFRPDLKTWLTAPTDMKQFLERRESIYRRGSLANLLNQASVTTLRKPNSVNSLLESLRIRAGGNPGATKLWDLLRTKSYDMLVGLENQMSANERHTFAAFVQERALAGDQKPPLCDFVRENPSSSLIEVIKHLKAPKAEKNFRKMRAMVSWAERNRDQFKIVAYQHDLKDMLTDEQLAELMDEYFIHSHVLPPLTGPISQAEADKLADRLPSITDRSLLGPLERPKPPLKSVFAPNVINPKSPSLRRLECGETKIEDDGASKYPQSTGRSVRICDQTAESGNRDRPVASSRLAFIKKPQQRILQGKQVSAAHLPPISSKARPVTSAAEDEVAKYDLFRERPLSPLCWSQLVEQLQTVQHPQPDLLSDIQDEIPDWSVSSLGATETASSRPHPSLVYAGSSLWKPKVAVSM</sequence>
<accession>A0AAV2U0F8</accession>
<evidence type="ECO:0000313" key="2">
    <source>
        <dbReference type="Proteomes" id="UP001497525"/>
    </source>
</evidence>
<evidence type="ECO:0000313" key="1">
    <source>
        <dbReference type="EMBL" id="CAL5140730.1"/>
    </source>
</evidence>
<name>A0AAV2U0F8_CALDB</name>
<dbReference type="Proteomes" id="UP001497525">
    <property type="component" value="Unassembled WGS sequence"/>
</dbReference>
<protein>
    <submittedName>
        <fullName evidence="1">Uncharacterized protein</fullName>
    </submittedName>
</protein>
<comment type="caution">
    <text evidence="1">The sequence shown here is derived from an EMBL/GenBank/DDBJ whole genome shotgun (WGS) entry which is preliminary data.</text>
</comment>
<dbReference type="EMBL" id="CAXLJL010000778">
    <property type="protein sequence ID" value="CAL5140730.1"/>
    <property type="molecule type" value="Genomic_DNA"/>
</dbReference>
<gene>
    <name evidence="1" type="ORF">CDAUBV1_LOCUS16025</name>
</gene>
<organism evidence="1 2">
    <name type="scientific">Calicophoron daubneyi</name>
    <name type="common">Rumen fluke</name>
    <name type="synonym">Paramphistomum daubneyi</name>
    <dbReference type="NCBI Taxonomy" id="300641"/>
    <lineage>
        <taxon>Eukaryota</taxon>
        <taxon>Metazoa</taxon>
        <taxon>Spiralia</taxon>
        <taxon>Lophotrochozoa</taxon>
        <taxon>Platyhelminthes</taxon>
        <taxon>Trematoda</taxon>
        <taxon>Digenea</taxon>
        <taxon>Plagiorchiida</taxon>
        <taxon>Pronocephalata</taxon>
        <taxon>Paramphistomoidea</taxon>
        <taxon>Paramphistomidae</taxon>
        <taxon>Calicophoron</taxon>
    </lineage>
</organism>
<dbReference type="AlphaFoldDB" id="A0AAV2U0F8"/>